<keyword evidence="2" id="KW-1003">Cell membrane</keyword>
<comment type="caution">
    <text evidence="14">The sequence shown here is derived from an EMBL/GenBank/DDBJ whole genome shotgun (WGS) entry which is preliminary data.</text>
</comment>
<evidence type="ECO:0000256" key="9">
    <source>
        <dbReference type="ARBA" id="ARBA00023136"/>
    </source>
</evidence>
<evidence type="ECO:0000256" key="7">
    <source>
        <dbReference type="ARBA" id="ARBA00023004"/>
    </source>
</evidence>
<feature type="transmembrane region" description="Helical" evidence="13">
    <location>
        <begin position="125"/>
        <end position="148"/>
    </location>
</feature>
<feature type="transmembrane region" description="Helical" evidence="13">
    <location>
        <begin position="17"/>
        <end position="39"/>
    </location>
</feature>
<comment type="subcellular location">
    <subcellularLocation>
        <location evidence="1">Membrane</location>
        <topology evidence="1">Multi-pass membrane protein</topology>
    </subcellularLocation>
</comment>
<reference evidence="14 15" key="1">
    <citation type="submission" date="2020-03" db="EMBL/GenBank/DDBJ databases">
        <title>WGS of actinomycetes isolated from Thailand.</title>
        <authorList>
            <person name="Thawai C."/>
        </authorList>
    </citation>
    <scope>NUCLEOTIDE SEQUENCE [LARGE SCALE GENOMIC DNA]</scope>
    <source>
        <strain evidence="14 15">HSS6-12</strain>
    </source>
</reference>
<evidence type="ECO:0000256" key="10">
    <source>
        <dbReference type="ARBA" id="ARBA00023157"/>
    </source>
</evidence>
<keyword evidence="15" id="KW-1185">Reference proteome</keyword>
<accession>A0ABX0Z551</accession>
<evidence type="ECO:0000256" key="12">
    <source>
        <dbReference type="SAM" id="MobiDB-lite"/>
    </source>
</evidence>
<dbReference type="Pfam" id="PF02628">
    <property type="entry name" value="COX15-CtaA"/>
    <property type="match status" value="1"/>
</dbReference>
<keyword evidence="4" id="KW-0479">Metal-binding</keyword>
<dbReference type="InterPro" id="IPR003780">
    <property type="entry name" value="COX15/CtaA_fam"/>
</dbReference>
<evidence type="ECO:0000256" key="11">
    <source>
        <dbReference type="ARBA" id="ARBA00023444"/>
    </source>
</evidence>
<evidence type="ECO:0000256" key="1">
    <source>
        <dbReference type="ARBA" id="ARBA00004141"/>
    </source>
</evidence>
<dbReference type="EMBL" id="JAATEO010000009">
    <property type="protein sequence ID" value="NJP32439.1"/>
    <property type="molecule type" value="Genomic_DNA"/>
</dbReference>
<feature type="transmembrane region" description="Helical" evidence="13">
    <location>
        <begin position="269"/>
        <end position="290"/>
    </location>
</feature>
<evidence type="ECO:0000313" key="14">
    <source>
        <dbReference type="EMBL" id="NJP32439.1"/>
    </source>
</evidence>
<feature type="transmembrane region" description="Helical" evidence="13">
    <location>
        <begin position="73"/>
        <end position="92"/>
    </location>
</feature>
<feature type="compositionally biased region" description="Low complexity" evidence="12">
    <location>
        <begin position="301"/>
        <end position="315"/>
    </location>
</feature>
<gene>
    <name evidence="14" type="ORF">HCJ94_10725</name>
</gene>
<feature type="transmembrane region" description="Helical" evidence="13">
    <location>
        <begin position="243"/>
        <end position="263"/>
    </location>
</feature>
<keyword evidence="5 13" id="KW-1133">Transmembrane helix</keyword>
<keyword evidence="3 13" id="KW-0812">Transmembrane</keyword>
<evidence type="ECO:0000256" key="3">
    <source>
        <dbReference type="ARBA" id="ARBA00022692"/>
    </source>
</evidence>
<feature type="region of interest" description="Disordered" evidence="12">
    <location>
        <begin position="294"/>
        <end position="315"/>
    </location>
</feature>
<evidence type="ECO:0000256" key="13">
    <source>
        <dbReference type="SAM" id="Phobius"/>
    </source>
</evidence>
<dbReference type="PANTHER" id="PTHR35457:SF1">
    <property type="entry name" value="HEME A SYNTHASE"/>
    <property type="match status" value="1"/>
</dbReference>
<sequence>MTPAVRFPVSSTLLRRLAFANIIANVAIVVTGGAVRLTASGLGCPTWPRCTDESYVTTAEMGVHGVIEFGNRLLTFVLVLIAGATLLAAWAHRPRRRSVVLLAVAVVLGIAAQAVIGGITVRMQLHPSIVGIHFVVSMVLLLAAYALWRRIGEPDGPTRPLVPAPLRTLVQITVAASAAVIVVGVAVTGSGPHAGDADAVRNGLNPESISQVHADLVFLLVGLSLALWLALRAVGGPASAVRAARMLLVVELAQGIVGFVQYFTNLPAILVGAHMLGSCLVWLATLSVLWSTRERRPPAPTETTPATEAPVAVHA</sequence>
<keyword evidence="9 13" id="KW-0472">Membrane</keyword>
<evidence type="ECO:0000256" key="4">
    <source>
        <dbReference type="ARBA" id="ARBA00022723"/>
    </source>
</evidence>
<protein>
    <submittedName>
        <fullName evidence="14">Heme A synthase</fullName>
    </submittedName>
</protein>
<feature type="transmembrane region" description="Helical" evidence="13">
    <location>
        <begin position="99"/>
        <end position="119"/>
    </location>
</feature>
<comment type="pathway">
    <text evidence="11">Porphyrin-containing compound metabolism.</text>
</comment>
<keyword evidence="10" id="KW-1015">Disulfide bond</keyword>
<evidence type="ECO:0000256" key="6">
    <source>
        <dbReference type="ARBA" id="ARBA00023002"/>
    </source>
</evidence>
<name>A0ABX0Z551_9ACTN</name>
<dbReference type="Proteomes" id="UP000783871">
    <property type="component" value="Unassembled WGS sequence"/>
</dbReference>
<evidence type="ECO:0000256" key="2">
    <source>
        <dbReference type="ARBA" id="ARBA00022475"/>
    </source>
</evidence>
<dbReference type="InterPro" id="IPR050450">
    <property type="entry name" value="COX15/CtaA_HemeA_synthase"/>
</dbReference>
<feature type="transmembrane region" description="Helical" evidence="13">
    <location>
        <begin position="169"/>
        <end position="189"/>
    </location>
</feature>
<evidence type="ECO:0000313" key="15">
    <source>
        <dbReference type="Proteomes" id="UP000783871"/>
    </source>
</evidence>
<proteinExistence type="predicted"/>
<keyword evidence="6" id="KW-0560">Oxidoreductase</keyword>
<evidence type="ECO:0000256" key="8">
    <source>
        <dbReference type="ARBA" id="ARBA00023133"/>
    </source>
</evidence>
<feature type="transmembrane region" description="Helical" evidence="13">
    <location>
        <begin position="209"/>
        <end position="231"/>
    </location>
</feature>
<keyword evidence="7" id="KW-0408">Iron</keyword>
<organism evidence="14 15">
    <name type="scientific">Micromonospora thermarum</name>
    <dbReference type="NCBI Taxonomy" id="2720024"/>
    <lineage>
        <taxon>Bacteria</taxon>
        <taxon>Bacillati</taxon>
        <taxon>Actinomycetota</taxon>
        <taxon>Actinomycetes</taxon>
        <taxon>Micromonosporales</taxon>
        <taxon>Micromonosporaceae</taxon>
        <taxon>Micromonospora</taxon>
    </lineage>
</organism>
<keyword evidence="8" id="KW-0350">Heme biosynthesis</keyword>
<dbReference type="PANTHER" id="PTHR35457">
    <property type="entry name" value="HEME A SYNTHASE"/>
    <property type="match status" value="1"/>
</dbReference>
<evidence type="ECO:0000256" key="5">
    <source>
        <dbReference type="ARBA" id="ARBA00022989"/>
    </source>
</evidence>